<dbReference type="Proteomes" id="UP000296049">
    <property type="component" value="Unassembled WGS sequence"/>
</dbReference>
<proteinExistence type="predicted"/>
<dbReference type="AlphaFoldDB" id="R0JPV1"/>
<protein>
    <submittedName>
        <fullName evidence="1">Uncharacterized protein</fullName>
    </submittedName>
</protein>
<sequence>MLGCGARARAALWGAPEGGSLIFDVVKCKGAQVPLDRRAVGSTAQGLPSVPLMAWELEADGQHPCEALTAEGQPGVERALLSHWALRTISRMWHGPRFRHLSYITALSAGWGSSFCSSFMAAPPAPGDTAAAHLFLLSSHLRVMQKAPERLRFSKSHSRRTQEYLGPFLCLSDKTLSVSGTMAKCWKVLKGWWFQQECEYSEDTRIGETNSPSHSCEPNVREGDPMQEVRLKAISGAETMHQAMLILQMCSEVAGQPRSKHPCTDPALAASWWPGPREVVQPAPAPGSPMPQAEQEGGLRVARKVPHQEGGFGELLRTEVGHTGLCSISCGWELETIKASPTVGIIEIARTAKSNTWCCYQLNCKVWSGLGKQQMSSRIKRECNEAYEQQENPDPTNWLDASEA</sequence>
<evidence type="ECO:0000313" key="2">
    <source>
        <dbReference type="Proteomes" id="UP000296049"/>
    </source>
</evidence>
<gene>
    <name evidence="1" type="ORF">Anapl_07315</name>
</gene>
<dbReference type="EMBL" id="KB743364">
    <property type="protein sequence ID" value="EOA99186.1"/>
    <property type="molecule type" value="Genomic_DNA"/>
</dbReference>
<name>R0JPV1_ANAPL</name>
<accession>R0JPV1</accession>
<evidence type="ECO:0000313" key="1">
    <source>
        <dbReference type="EMBL" id="EOA99186.1"/>
    </source>
</evidence>
<organism evidence="1 2">
    <name type="scientific">Anas platyrhynchos</name>
    <name type="common">Mallard</name>
    <name type="synonym">Anas boschas</name>
    <dbReference type="NCBI Taxonomy" id="8839"/>
    <lineage>
        <taxon>Eukaryota</taxon>
        <taxon>Metazoa</taxon>
        <taxon>Chordata</taxon>
        <taxon>Craniata</taxon>
        <taxon>Vertebrata</taxon>
        <taxon>Euteleostomi</taxon>
        <taxon>Archelosauria</taxon>
        <taxon>Archosauria</taxon>
        <taxon>Dinosauria</taxon>
        <taxon>Saurischia</taxon>
        <taxon>Theropoda</taxon>
        <taxon>Coelurosauria</taxon>
        <taxon>Aves</taxon>
        <taxon>Neognathae</taxon>
        <taxon>Galloanserae</taxon>
        <taxon>Anseriformes</taxon>
        <taxon>Anatidae</taxon>
        <taxon>Anatinae</taxon>
        <taxon>Anas</taxon>
    </lineage>
</organism>
<keyword evidence="2" id="KW-1185">Reference proteome</keyword>
<reference evidence="2" key="1">
    <citation type="journal article" date="2013" name="Nat. Genet.">
        <title>The duck genome and transcriptome provide insight into an avian influenza virus reservoir species.</title>
        <authorList>
            <person name="Huang Y."/>
            <person name="Li Y."/>
            <person name="Burt D.W."/>
            <person name="Chen H."/>
            <person name="Zhang Y."/>
            <person name="Qian W."/>
            <person name="Kim H."/>
            <person name="Gan S."/>
            <person name="Zhao Y."/>
            <person name="Li J."/>
            <person name="Yi K."/>
            <person name="Feng H."/>
            <person name="Zhu P."/>
            <person name="Li B."/>
            <person name="Liu Q."/>
            <person name="Fairley S."/>
            <person name="Magor K.E."/>
            <person name="Du Z."/>
            <person name="Hu X."/>
            <person name="Goodman L."/>
            <person name="Tafer H."/>
            <person name="Vignal A."/>
            <person name="Lee T."/>
            <person name="Kim K.W."/>
            <person name="Sheng Z."/>
            <person name="An Y."/>
            <person name="Searle S."/>
            <person name="Herrero J."/>
            <person name="Groenen M.A."/>
            <person name="Crooijmans R.P."/>
            <person name="Faraut T."/>
            <person name="Cai Q."/>
            <person name="Webster R.G."/>
            <person name="Aldridge J.R."/>
            <person name="Warren W.C."/>
            <person name="Bartschat S."/>
            <person name="Kehr S."/>
            <person name="Marz M."/>
            <person name="Stadler P.F."/>
            <person name="Smith J."/>
            <person name="Kraus R.H."/>
            <person name="Zhao Y."/>
            <person name="Ren L."/>
            <person name="Fei J."/>
            <person name="Morisson M."/>
            <person name="Kaiser P."/>
            <person name="Griffin D.K."/>
            <person name="Rao M."/>
            <person name="Pitel F."/>
            <person name="Wang J."/>
            <person name="Li N."/>
        </authorList>
    </citation>
    <scope>NUCLEOTIDE SEQUENCE [LARGE SCALE GENOMIC DNA]</scope>
</reference>